<dbReference type="AlphaFoldDB" id="A0A9P6BZW1"/>
<keyword evidence="2" id="KW-1185">Reference proteome</keyword>
<accession>A0A9P6BZW1</accession>
<organism evidence="1 2">
    <name type="scientific">Macrolepiota fuliginosa MF-IS2</name>
    <dbReference type="NCBI Taxonomy" id="1400762"/>
    <lineage>
        <taxon>Eukaryota</taxon>
        <taxon>Fungi</taxon>
        <taxon>Dikarya</taxon>
        <taxon>Basidiomycota</taxon>
        <taxon>Agaricomycotina</taxon>
        <taxon>Agaricomycetes</taxon>
        <taxon>Agaricomycetidae</taxon>
        <taxon>Agaricales</taxon>
        <taxon>Agaricineae</taxon>
        <taxon>Agaricaceae</taxon>
        <taxon>Macrolepiota</taxon>
    </lineage>
</organism>
<sequence length="159" mass="18127">MHTEPTQPSNISKVSNAPKPVMDQQFEFDFQRPMVDLLYYQLMTDGYLQLDSPLAQHACPRGLFSHLFHTMFTITLGPIPRTCLCPFTLGFKLLIQRRAILPTPTSTIKVTEGDEYNILEYFAIRPTFNPSHSSWVAFGLQELIMDYNPSTLKSLAGRI</sequence>
<reference evidence="1" key="1">
    <citation type="submission" date="2020-11" db="EMBL/GenBank/DDBJ databases">
        <authorList>
            <consortium name="DOE Joint Genome Institute"/>
            <person name="Ahrendt S."/>
            <person name="Riley R."/>
            <person name="Andreopoulos W."/>
            <person name="Labutti K."/>
            <person name="Pangilinan J."/>
            <person name="Ruiz-Duenas F.J."/>
            <person name="Barrasa J.M."/>
            <person name="Sanchez-Garcia M."/>
            <person name="Camarero S."/>
            <person name="Miyauchi S."/>
            <person name="Serrano A."/>
            <person name="Linde D."/>
            <person name="Babiker R."/>
            <person name="Drula E."/>
            <person name="Ayuso-Fernandez I."/>
            <person name="Pacheco R."/>
            <person name="Padilla G."/>
            <person name="Ferreira P."/>
            <person name="Barriuso J."/>
            <person name="Kellner H."/>
            <person name="Castanera R."/>
            <person name="Alfaro M."/>
            <person name="Ramirez L."/>
            <person name="Pisabarro A.G."/>
            <person name="Kuo A."/>
            <person name="Tritt A."/>
            <person name="Lipzen A."/>
            <person name="He G."/>
            <person name="Yan M."/>
            <person name="Ng V."/>
            <person name="Cullen D."/>
            <person name="Martin F."/>
            <person name="Rosso M.-N."/>
            <person name="Henrissat B."/>
            <person name="Hibbett D."/>
            <person name="Martinez A.T."/>
            <person name="Grigoriev I.V."/>
        </authorList>
    </citation>
    <scope>NUCLEOTIDE SEQUENCE</scope>
    <source>
        <strain evidence="1">MF-IS2</strain>
    </source>
</reference>
<proteinExistence type="predicted"/>
<comment type="caution">
    <text evidence="1">The sequence shown here is derived from an EMBL/GenBank/DDBJ whole genome shotgun (WGS) entry which is preliminary data.</text>
</comment>
<dbReference type="Proteomes" id="UP000807342">
    <property type="component" value="Unassembled WGS sequence"/>
</dbReference>
<gene>
    <name evidence="1" type="ORF">P691DRAFT_762094</name>
</gene>
<evidence type="ECO:0000313" key="1">
    <source>
        <dbReference type="EMBL" id="KAF9445882.1"/>
    </source>
</evidence>
<name>A0A9P6BZW1_9AGAR</name>
<dbReference type="EMBL" id="MU151275">
    <property type="protein sequence ID" value="KAF9445882.1"/>
    <property type="molecule type" value="Genomic_DNA"/>
</dbReference>
<evidence type="ECO:0000313" key="2">
    <source>
        <dbReference type="Proteomes" id="UP000807342"/>
    </source>
</evidence>
<protein>
    <submittedName>
        <fullName evidence="1">Uncharacterized protein</fullName>
    </submittedName>
</protein>